<name>A0ABS8VJZ0_DATST</name>
<reference evidence="1 2" key="1">
    <citation type="journal article" date="2021" name="BMC Genomics">
        <title>Datura genome reveals duplications of psychoactive alkaloid biosynthetic genes and high mutation rate following tissue culture.</title>
        <authorList>
            <person name="Rajewski A."/>
            <person name="Carter-House D."/>
            <person name="Stajich J."/>
            <person name="Litt A."/>
        </authorList>
    </citation>
    <scope>NUCLEOTIDE SEQUENCE [LARGE SCALE GENOMIC DNA]</scope>
    <source>
        <strain evidence="1">AR-01</strain>
    </source>
</reference>
<evidence type="ECO:0000313" key="1">
    <source>
        <dbReference type="EMBL" id="MCE0480604.1"/>
    </source>
</evidence>
<gene>
    <name evidence="1" type="ORF">HAX54_037623</name>
</gene>
<dbReference type="PANTHER" id="PTHR44489">
    <property type="match status" value="1"/>
</dbReference>
<protein>
    <submittedName>
        <fullName evidence="1">Uncharacterized protein</fullName>
    </submittedName>
</protein>
<comment type="caution">
    <text evidence="1">The sequence shown here is derived from an EMBL/GenBank/DDBJ whole genome shotgun (WGS) entry which is preliminary data.</text>
</comment>
<dbReference type="Pfam" id="PF00400">
    <property type="entry name" value="WD40"/>
    <property type="match status" value="1"/>
</dbReference>
<dbReference type="PANTHER" id="PTHR44489:SF11">
    <property type="entry name" value="WD REPEAT DOMAIN 86"/>
    <property type="match status" value="1"/>
</dbReference>
<dbReference type="InterPro" id="IPR015943">
    <property type="entry name" value="WD40/YVTN_repeat-like_dom_sf"/>
</dbReference>
<keyword evidence="2" id="KW-1185">Reference proteome</keyword>
<dbReference type="Proteomes" id="UP000823775">
    <property type="component" value="Unassembled WGS sequence"/>
</dbReference>
<organism evidence="1 2">
    <name type="scientific">Datura stramonium</name>
    <name type="common">Jimsonweed</name>
    <name type="synonym">Common thornapple</name>
    <dbReference type="NCBI Taxonomy" id="4076"/>
    <lineage>
        <taxon>Eukaryota</taxon>
        <taxon>Viridiplantae</taxon>
        <taxon>Streptophyta</taxon>
        <taxon>Embryophyta</taxon>
        <taxon>Tracheophyta</taxon>
        <taxon>Spermatophyta</taxon>
        <taxon>Magnoliopsida</taxon>
        <taxon>eudicotyledons</taxon>
        <taxon>Gunneridae</taxon>
        <taxon>Pentapetalae</taxon>
        <taxon>asterids</taxon>
        <taxon>lamiids</taxon>
        <taxon>Solanales</taxon>
        <taxon>Solanaceae</taxon>
        <taxon>Solanoideae</taxon>
        <taxon>Datureae</taxon>
        <taxon>Datura</taxon>
    </lineage>
</organism>
<dbReference type="InterPro" id="IPR001680">
    <property type="entry name" value="WD40_rpt"/>
</dbReference>
<sequence>MAVAFVDYGEPLCISGDNGGAICIWRASSPLSAEPLKKLQEQQDWRYSGIHALAVSGRQYLYTGSGDKSIKAWSLQNVLVVAHENGLTKIWFDAKSAQEHDGAVFSACKKEKWIFTGGWDKTIKVKELSIDGDQIDAIPLGSITCDSIVTALIYWRGKLFV</sequence>
<dbReference type="InterPro" id="IPR036322">
    <property type="entry name" value="WD40_repeat_dom_sf"/>
</dbReference>
<dbReference type="InterPro" id="IPR044715">
    <property type="entry name" value="WDR86-like"/>
</dbReference>
<accession>A0ABS8VJZ0</accession>
<proteinExistence type="predicted"/>
<dbReference type="EMBL" id="JACEIK010005053">
    <property type="protein sequence ID" value="MCE0480604.1"/>
    <property type="molecule type" value="Genomic_DNA"/>
</dbReference>
<evidence type="ECO:0000313" key="2">
    <source>
        <dbReference type="Proteomes" id="UP000823775"/>
    </source>
</evidence>
<dbReference type="Gene3D" id="2.130.10.10">
    <property type="entry name" value="YVTN repeat-like/Quinoprotein amine dehydrogenase"/>
    <property type="match status" value="1"/>
</dbReference>
<dbReference type="SUPFAM" id="SSF50978">
    <property type="entry name" value="WD40 repeat-like"/>
    <property type="match status" value="1"/>
</dbReference>